<reference evidence="2" key="2">
    <citation type="submission" date="2023-05" db="EMBL/GenBank/DDBJ databases">
        <authorList>
            <consortium name="Lawrence Berkeley National Laboratory"/>
            <person name="Steindorff A."/>
            <person name="Hensen N."/>
            <person name="Bonometti L."/>
            <person name="Westerberg I."/>
            <person name="Brannstrom I.O."/>
            <person name="Guillou S."/>
            <person name="Cros-Aarteil S."/>
            <person name="Calhoun S."/>
            <person name="Haridas S."/>
            <person name="Kuo A."/>
            <person name="Mondo S."/>
            <person name="Pangilinan J."/>
            <person name="Riley R."/>
            <person name="Labutti K."/>
            <person name="Andreopoulos B."/>
            <person name="Lipzen A."/>
            <person name="Chen C."/>
            <person name="Yanf M."/>
            <person name="Daum C."/>
            <person name="Ng V."/>
            <person name="Clum A."/>
            <person name="Ohm R."/>
            <person name="Martin F."/>
            <person name="Silar P."/>
            <person name="Natvig D."/>
            <person name="Lalanne C."/>
            <person name="Gautier V."/>
            <person name="Ament-Velasquez S.L."/>
            <person name="Kruys A."/>
            <person name="Hutchinson M.I."/>
            <person name="Powell A.J."/>
            <person name="Barry K."/>
            <person name="Miller A.N."/>
            <person name="Grigoriev I.V."/>
            <person name="Debuchy R."/>
            <person name="Gladieux P."/>
            <person name="Thoren M.H."/>
            <person name="Johannesson H."/>
        </authorList>
    </citation>
    <scope>NUCLEOTIDE SEQUENCE</scope>
    <source>
        <strain evidence="2">PSN293</strain>
    </source>
</reference>
<dbReference type="CDD" id="cd02440">
    <property type="entry name" value="AdoMet_MTases"/>
    <property type="match status" value="1"/>
</dbReference>
<keyword evidence="3" id="KW-1185">Reference proteome</keyword>
<dbReference type="Gene3D" id="3.40.50.150">
    <property type="entry name" value="Vaccinia Virus protein VP39"/>
    <property type="match status" value="1"/>
</dbReference>
<dbReference type="GO" id="GO:0032259">
    <property type="term" value="P:methylation"/>
    <property type="evidence" value="ECO:0007669"/>
    <property type="project" value="UniProtKB-KW"/>
</dbReference>
<dbReference type="InterPro" id="IPR029063">
    <property type="entry name" value="SAM-dependent_MTases_sf"/>
</dbReference>
<dbReference type="GO" id="GO:0008168">
    <property type="term" value="F:methyltransferase activity"/>
    <property type="evidence" value="ECO:0007669"/>
    <property type="project" value="UniProtKB-KW"/>
</dbReference>
<feature type="domain" description="Methyltransferase type 12" evidence="1">
    <location>
        <begin position="48"/>
        <end position="163"/>
    </location>
</feature>
<protein>
    <submittedName>
        <fullName evidence="2">S-adenosyl-L-methionine-dependent methyltransferase</fullName>
    </submittedName>
</protein>
<dbReference type="AlphaFoldDB" id="A0AAN6Y3Y3"/>
<evidence type="ECO:0000259" key="1">
    <source>
        <dbReference type="Pfam" id="PF08242"/>
    </source>
</evidence>
<dbReference type="Proteomes" id="UP001301769">
    <property type="component" value="Unassembled WGS sequence"/>
</dbReference>
<keyword evidence="2" id="KW-0808">Transferase</keyword>
<name>A0AAN6Y3Y3_9PEZI</name>
<evidence type="ECO:0000313" key="2">
    <source>
        <dbReference type="EMBL" id="KAK4211781.1"/>
    </source>
</evidence>
<evidence type="ECO:0000313" key="3">
    <source>
        <dbReference type="Proteomes" id="UP001301769"/>
    </source>
</evidence>
<sequence>MAADLESSKKQYDTFAPIYLSVDQLPASKVETELVLTALGDCTGLHILDLGGGTGLHAREAVQFANAAQVDVVDISREMLINGSQSLSKEFPEQASKVRWFEADLSKSLDEQPVPCLDGTSKLRTEEGYDIVMANWLFDHATSYEALKGMYGNVARYLKPHGGRFVNVRVFNLRAKFITNGNGKYGAYFKDIERIEGEPGYKYECGMQLDPTGKAEPFYFGASSMDETLELRDGEEGGLGRQLGLSQYWVVPPEETKTFKGDEEYWREFVEEPNLRVVVARKE</sequence>
<gene>
    <name evidence="2" type="ORF">QBC37DRAFT_426244</name>
</gene>
<organism evidence="2 3">
    <name type="scientific">Rhypophila decipiens</name>
    <dbReference type="NCBI Taxonomy" id="261697"/>
    <lineage>
        <taxon>Eukaryota</taxon>
        <taxon>Fungi</taxon>
        <taxon>Dikarya</taxon>
        <taxon>Ascomycota</taxon>
        <taxon>Pezizomycotina</taxon>
        <taxon>Sordariomycetes</taxon>
        <taxon>Sordariomycetidae</taxon>
        <taxon>Sordariales</taxon>
        <taxon>Naviculisporaceae</taxon>
        <taxon>Rhypophila</taxon>
    </lineage>
</organism>
<dbReference type="EMBL" id="MU858141">
    <property type="protein sequence ID" value="KAK4211781.1"/>
    <property type="molecule type" value="Genomic_DNA"/>
</dbReference>
<dbReference type="SUPFAM" id="SSF53335">
    <property type="entry name" value="S-adenosyl-L-methionine-dependent methyltransferases"/>
    <property type="match status" value="1"/>
</dbReference>
<keyword evidence="2" id="KW-0489">Methyltransferase</keyword>
<dbReference type="InterPro" id="IPR013217">
    <property type="entry name" value="Methyltransf_12"/>
</dbReference>
<proteinExistence type="predicted"/>
<dbReference type="Pfam" id="PF08242">
    <property type="entry name" value="Methyltransf_12"/>
    <property type="match status" value="1"/>
</dbReference>
<comment type="caution">
    <text evidence="2">The sequence shown here is derived from an EMBL/GenBank/DDBJ whole genome shotgun (WGS) entry which is preliminary data.</text>
</comment>
<accession>A0AAN6Y3Y3</accession>
<reference evidence="2" key="1">
    <citation type="journal article" date="2023" name="Mol. Phylogenet. Evol.">
        <title>Genome-scale phylogeny and comparative genomics of the fungal order Sordariales.</title>
        <authorList>
            <person name="Hensen N."/>
            <person name="Bonometti L."/>
            <person name="Westerberg I."/>
            <person name="Brannstrom I.O."/>
            <person name="Guillou S."/>
            <person name="Cros-Aarteil S."/>
            <person name="Calhoun S."/>
            <person name="Haridas S."/>
            <person name="Kuo A."/>
            <person name="Mondo S."/>
            <person name="Pangilinan J."/>
            <person name="Riley R."/>
            <person name="LaButti K."/>
            <person name="Andreopoulos B."/>
            <person name="Lipzen A."/>
            <person name="Chen C."/>
            <person name="Yan M."/>
            <person name="Daum C."/>
            <person name="Ng V."/>
            <person name="Clum A."/>
            <person name="Steindorff A."/>
            <person name="Ohm R.A."/>
            <person name="Martin F."/>
            <person name="Silar P."/>
            <person name="Natvig D.O."/>
            <person name="Lalanne C."/>
            <person name="Gautier V."/>
            <person name="Ament-Velasquez S.L."/>
            <person name="Kruys A."/>
            <person name="Hutchinson M.I."/>
            <person name="Powell A.J."/>
            <person name="Barry K."/>
            <person name="Miller A.N."/>
            <person name="Grigoriev I.V."/>
            <person name="Debuchy R."/>
            <person name="Gladieux P."/>
            <person name="Hiltunen Thoren M."/>
            <person name="Johannesson H."/>
        </authorList>
    </citation>
    <scope>NUCLEOTIDE SEQUENCE</scope>
    <source>
        <strain evidence="2">PSN293</strain>
    </source>
</reference>